<proteinExistence type="predicted"/>
<dbReference type="AlphaFoldDB" id="A0AAP0MJJ3"/>
<dbReference type="PANTHER" id="PTHR37265">
    <property type="entry name" value="OS01G0195300 PROTEIN"/>
    <property type="match status" value="1"/>
</dbReference>
<evidence type="ECO:0000313" key="1">
    <source>
        <dbReference type="EMBL" id="KAK9208236.1"/>
    </source>
</evidence>
<reference evidence="1 2" key="1">
    <citation type="submission" date="2024-05" db="EMBL/GenBank/DDBJ databases">
        <title>Haplotype-resolved chromosome-level genome assembly of Huyou (Citrus changshanensis).</title>
        <authorList>
            <person name="Miao C."/>
            <person name="Chen W."/>
            <person name="Wu Y."/>
            <person name="Wang L."/>
            <person name="Zhao S."/>
            <person name="Grierson D."/>
            <person name="Xu C."/>
            <person name="Chen K."/>
        </authorList>
    </citation>
    <scope>NUCLEOTIDE SEQUENCE [LARGE SCALE GENOMIC DNA]</scope>
    <source>
        <strain evidence="1">01-14</strain>
        <tissue evidence="1">Leaf</tissue>
    </source>
</reference>
<sequence>MLIERNWQELERHISFSSKLSARAHRHKLNSHLPQTQWPMQTKSQCWIAVLLLHRHLMRDKHCASVSAFSALTPSIYVTQITLFLSIVSYQRSHSQTLSTRLSCSALDMKKEDSKSPDESGISGDLVGTLTMLLTEVDDEAELSPELLIKEEKIEEVMRELYKEIATSPSCTNVKPTSPPSLPFDVKSESCGASISVSGSTVMAGIEYVGPTGNIASTENGVWMVGRGDGNSNNNHNAVGEEMDGCDLLDVGDEWLARVLRWGPPLELEECK</sequence>
<protein>
    <submittedName>
        <fullName evidence="1">Uncharacterized protein</fullName>
    </submittedName>
</protein>
<comment type="caution">
    <text evidence="1">The sequence shown here is derived from an EMBL/GenBank/DDBJ whole genome shotgun (WGS) entry which is preliminary data.</text>
</comment>
<gene>
    <name evidence="1" type="ORF">WN944_000590</name>
</gene>
<dbReference type="EMBL" id="JBCGBO010000004">
    <property type="protein sequence ID" value="KAK9208236.1"/>
    <property type="molecule type" value="Genomic_DNA"/>
</dbReference>
<dbReference type="PANTHER" id="PTHR37265:SF8">
    <property type="match status" value="1"/>
</dbReference>
<accession>A0AAP0MJJ3</accession>
<evidence type="ECO:0000313" key="2">
    <source>
        <dbReference type="Proteomes" id="UP001428341"/>
    </source>
</evidence>
<organism evidence="1 2">
    <name type="scientific">Citrus x changshan-huyou</name>
    <dbReference type="NCBI Taxonomy" id="2935761"/>
    <lineage>
        <taxon>Eukaryota</taxon>
        <taxon>Viridiplantae</taxon>
        <taxon>Streptophyta</taxon>
        <taxon>Embryophyta</taxon>
        <taxon>Tracheophyta</taxon>
        <taxon>Spermatophyta</taxon>
        <taxon>Magnoliopsida</taxon>
        <taxon>eudicotyledons</taxon>
        <taxon>Gunneridae</taxon>
        <taxon>Pentapetalae</taxon>
        <taxon>rosids</taxon>
        <taxon>malvids</taxon>
        <taxon>Sapindales</taxon>
        <taxon>Rutaceae</taxon>
        <taxon>Aurantioideae</taxon>
        <taxon>Citrus</taxon>
    </lineage>
</organism>
<dbReference type="Proteomes" id="UP001428341">
    <property type="component" value="Unassembled WGS sequence"/>
</dbReference>
<name>A0AAP0MJJ3_9ROSI</name>
<keyword evidence="2" id="KW-1185">Reference proteome</keyword>